<evidence type="ECO:0000313" key="4">
    <source>
        <dbReference type="Proteomes" id="UP000565455"/>
    </source>
</evidence>
<dbReference type="PANTHER" id="PTHR35565">
    <property type="entry name" value="CYTOPLASMIC PROTEIN-RELATED"/>
    <property type="match status" value="1"/>
</dbReference>
<name>A0ABR6DI21_9HYPH</name>
<comment type="caution">
    <text evidence="3">The sequence shown here is derived from an EMBL/GenBank/DDBJ whole genome shotgun (WGS) entry which is preliminary data.</text>
</comment>
<reference evidence="3 4" key="1">
    <citation type="submission" date="2020-08" db="EMBL/GenBank/DDBJ databases">
        <title>Genomic Encyclopedia of Type Strains, Phase IV (KMG-IV): sequencing the most valuable type-strain genomes for metagenomic binning, comparative biology and taxonomic classification.</title>
        <authorList>
            <person name="Goeker M."/>
        </authorList>
    </citation>
    <scope>NUCLEOTIDE SEQUENCE [LARGE SCALE GENOMIC DNA]</scope>
    <source>
        <strain evidence="3 4">DSM 5686</strain>
    </source>
</reference>
<dbReference type="Proteomes" id="UP000565455">
    <property type="component" value="Unassembled WGS sequence"/>
</dbReference>
<dbReference type="NCBIfam" id="TIGR03355">
    <property type="entry name" value="VI_chp_2"/>
    <property type="match status" value="1"/>
</dbReference>
<gene>
    <name evidence="3" type="ORF">GGQ91_005155</name>
</gene>
<sequence>MDTLVSAPSSQRIPNESGSLLEQIMEETRIHPGEEGYDVARMGVQAFIADLLKSDEHNQKINKVLVDRMIVEIDKKVSAQVDKILHHPEFRELEAAWRSLKILVDRTDFRENIKIELLSVSKQELLEDFENAPEVVQSGLYKQIYSSEYGQFGGEPVGAMIANFDFGPSVPDLKLLQYAASVGAMAHAPFIAAAAPQMFAIDSYLELPNVRDLASVFEGPRYRKWNALRESEDSRYIGLTGPRFLLRQPYHPIDNPVHSFVYNEDVTSHHENYLWGNTAFLLASRITDSFAKYRWCPNIIGPRSGGAVHDLPIHVYESLGQIEAKIPTEVLITDRREYELAELGFIALTMRKGSDNAAFFSANTIQKPKRFPGTKEGKAAETNYKLGTQLPYLFIVNRLAHYIKVLQREQIGSWKERADLERELNIWLRQYIADQENPPSEVRSLRPLRDATVQVSDVEGDPGWYQVTLKVRPHFKYMGANFELSLVGKLDKSDDTTTAR</sequence>
<dbReference type="InterPro" id="IPR044031">
    <property type="entry name" value="TssC1_N"/>
</dbReference>
<dbReference type="Pfam" id="PF18945">
    <property type="entry name" value="VipB_2"/>
    <property type="match status" value="1"/>
</dbReference>
<dbReference type="GeneID" id="96606747"/>
<protein>
    <submittedName>
        <fullName evidence="3">Type VI secretion system protein ImpC</fullName>
    </submittedName>
</protein>
<feature type="domain" description="TssC1 N-terminal" evidence="1">
    <location>
        <begin position="67"/>
        <end position="366"/>
    </location>
</feature>
<dbReference type="RefSeq" id="WP_182593108.1">
    <property type="nucleotide sequence ID" value="NZ_JACJIM010000010.1"/>
</dbReference>
<accession>A0ABR6DI21</accession>
<evidence type="ECO:0000313" key="3">
    <source>
        <dbReference type="EMBL" id="MBA9065732.1"/>
    </source>
</evidence>
<dbReference type="InterPro" id="IPR010269">
    <property type="entry name" value="T6SS_TssC-like"/>
</dbReference>
<feature type="domain" description="TssC1 C-terminal" evidence="2">
    <location>
        <begin position="380"/>
        <end position="490"/>
    </location>
</feature>
<organism evidence="3 4">
    <name type="scientific">Methylobacterium fujisawaense</name>
    <dbReference type="NCBI Taxonomy" id="107400"/>
    <lineage>
        <taxon>Bacteria</taxon>
        <taxon>Pseudomonadati</taxon>
        <taxon>Pseudomonadota</taxon>
        <taxon>Alphaproteobacteria</taxon>
        <taxon>Hyphomicrobiales</taxon>
        <taxon>Methylobacteriaceae</taxon>
        <taxon>Methylobacterium</taxon>
    </lineage>
</organism>
<dbReference type="EMBL" id="JACJIM010000010">
    <property type="protein sequence ID" value="MBA9065732.1"/>
    <property type="molecule type" value="Genomic_DNA"/>
</dbReference>
<dbReference type="InterPro" id="IPR044032">
    <property type="entry name" value="TssC1_C"/>
</dbReference>
<proteinExistence type="predicted"/>
<evidence type="ECO:0000259" key="1">
    <source>
        <dbReference type="Pfam" id="PF05943"/>
    </source>
</evidence>
<keyword evidence="4" id="KW-1185">Reference proteome</keyword>
<dbReference type="PANTHER" id="PTHR35565:SF1">
    <property type="entry name" value="TYPE VI SECRETION SYSTEM CONTRACTILE SHEATH LARGE SUBUNIT"/>
    <property type="match status" value="1"/>
</dbReference>
<evidence type="ECO:0000259" key="2">
    <source>
        <dbReference type="Pfam" id="PF18945"/>
    </source>
</evidence>
<dbReference type="Pfam" id="PF05943">
    <property type="entry name" value="VipB"/>
    <property type="match status" value="1"/>
</dbReference>